<name>A0AA92V8W6_9BACT</name>
<dbReference type="AlphaFoldDB" id="A0AA92V8W6"/>
<dbReference type="Gene3D" id="1.10.30.50">
    <property type="match status" value="1"/>
</dbReference>
<accession>A0AA92V8W6</accession>
<protein>
    <recommendedName>
        <fullName evidence="3">HNH endonuclease</fullName>
    </recommendedName>
</protein>
<proteinExistence type="predicted"/>
<dbReference type="Proteomes" id="UP000283672">
    <property type="component" value="Unassembled WGS sequence"/>
</dbReference>
<evidence type="ECO:0000313" key="1">
    <source>
        <dbReference type="EMBL" id="RHL35034.1"/>
    </source>
</evidence>
<reference evidence="1 2" key="1">
    <citation type="submission" date="2018-08" db="EMBL/GenBank/DDBJ databases">
        <title>A genome reference for cultivated species of the human gut microbiota.</title>
        <authorList>
            <person name="Zou Y."/>
            <person name="Xue W."/>
            <person name="Luo G."/>
        </authorList>
    </citation>
    <scope>NUCLEOTIDE SEQUENCE [LARGE SCALE GENOMIC DNA]</scope>
    <source>
        <strain evidence="1 2">AF38-11</strain>
    </source>
</reference>
<gene>
    <name evidence="1" type="ORF">DW026_12115</name>
</gene>
<evidence type="ECO:0000313" key="2">
    <source>
        <dbReference type="Proteomes" id="UP000283672"/>
    </source>
</evidence>
<sequence>MRIGGREMVKVEIDDAVRSFALVYSQQVMATCADVEEKLAELGTFVADNNDWNDKSAITDYIDLLIADYPKVLTLEPIEWKQYIDKYNEVLKREPDMLTTEVAYTKTKKKVLKGKLYERIIICLQYAKARVILGEIHQQMGLKTCVYCNTIPTMSKNGEVFYQMDHYLPQSLYPFLGTCFYNLQPSCDVCNDHKKTQDCDFGLYVNSEQHKELSPFRFVPKIESLDGPYPRCEEILFRGKGANVTKESKAHEEMFHINNLYAGYKDEVSALYADSYKMNPTMIAVNAECWGIPATKKDVLAYMSGHLSLEEKDIHKKTLTKLKQDTIKQLKEGGVL</sequence>
<comment type="caution">
    <text evidence="1">The sequence shown here is derived from an EMBL/GenBank/DDBJ whole genome shotgun (WGS) entry which is preliminary data.</text>
</comment>
<organism evidence="1 2">
    <name type="scientific">Segatella copri</name>
    <dbReference type="NCBI Taxonomy" id="165179"/>
    <lineage>
        <taxon>Bacteria</taxon>
        <taxon>Pseudomonadati</taxon>
        <taxon>Bacteroidota</taxon>
        <taxon>Bacteroidia</taxon>
        <taxon>Bacteroidales</taxon>
        <taxon>Prevotellaceae</taxon>
        <taxon>Segatella</taxon>
    </lineage>
</organism>
<dbReference type="EMBL" id="QROP01000038">
    <property type="protein sequence ID" value="RHL35034.1"/>
    <property type="molecule type" value="Genomic_DNA"/>
</dbReference>
<evidence type="ECO:0008006" key="3">
    <source>
        <dbReference type="Google" id="ProtNLM"/>
    </source>
</evidence>